<feature type="region of interest" description="Disordered" evidence="3">
    <location>
        <begin position="1355"/>
        <end position="1433"/>
    </location>
</feature>
<comment type="caution">
    <text evidence="5">The sequence shown here is derived from an EMBL/GenBank/DDBJ whole genome shotgun (WGS) entry which is preliminary data.</text>
</comment>
<feature type="compositionally biased region" description="Polar residues" evidence="3">
    <location>
        <begin position="694"/>
        <end position="704"/>
    </location>
</feature>
<feature type="region of interest" description="Disordered" evidence="3">
    <location>
        <begin position="237"/>
        <end position="460"/>
    </location>
</feature>
<feature type="compositionally biased region" description="Polar residues" evidence="3">
    <location>
        <begin position="532"/>
        <end position="552"/>
    </location>
</feature>
<feature type="compositionally biased region" description="Basic and acidic residues" evidence="3">
    <location>
        <begin position="275"/>
        <end position="287"/>
    </location>
</feature>
<dbReference type="InterPro" id="IPR021006">
    <property type="entry name" value="Hda2/3"/>
</dbReference>
<dbReference type="SUPFAM" id="SSF54160">
    <property type="entry name" value="Chromo domain-like"/>
    <property type="match status" value="1"/>
</dbReference>
<evidence type="ECO:0000259" key="4">
    <source>
        <dbReference type="PROSITE" id="PS50013"/>
    </source>
</evidence>
<dbReference type="PROSITE" id="PS50013">
    <property type="entry name" value="CHROMO_2"/>
    <property type="match status" value="1"/>
</dbReference>
<dbReference type="Gene3D" id="3.40.50.12360">
    <property type="match status" value="1"/>
</dbReference>
<feature type="compositionally biased region" description="Polar residues" evidence="3">
    <location>
        <begin position="1066"/>
        <end position="1075"/>
    </location>
</feature>
<feature type="compositionally biased region" description="Basic and acidic residues" evidence="3">
    <location>
        <begin position="1355"/>
        <end position="1364"/>
    </location>
</feature>
<dbReference type="Proteomes" id="UP000256328">
    <property type="component" value="Unassembled WGS sequence"/>
</dbReference>
<feature type="region of interest" description="Disordered" evidence="3">
    <location>
        <begin position="1046"/>
        <end position="1075"/>
    </location>
</feature>
<dbReference type="GO" id="GO:0070823">
    <property type="term" value="C:HDA1 complex"/>
    <property type="evidence" value="ECO:0007669"/>
    <property type="project" value="InterPro"/>
</dbReference>
<feature type="compositionally biased region" description="Polar residues" evidence="3">
    <location>
        <begin position="1390"/>
        <end position="1402"/>
    </location>
</feature>
<dbReference type="EMBL" id="PDLN01000006">
    <property type="protein sequence ID" value="RDW83023.1"/>
    <property type="molecule type" value="Genomic_DNA"/>
</dbReference>
<feature type="region of interest" description="Disordered" evidence="3">
    <location>
        <begin position="1"/>
        <end position="37"/>
    </location>
</feature>
<organism evidence="5 6">
    <name type="scientific">Coleophoma crateriformis</name>
    <dbReference type="NCBI Taxonomy" id="565419"/>
    <lineage>
        <taxon>Eukaryota</taxon>
        <taxon>Fungi</taxon>
        <taxon>Dikarya</taxon>
        <taxon>Ascomycota</taxon>
        <taxon>Pezizomycotina</taxon>
        <taxon>Leotiomycetes</taxon>
        <taxon>Helotiales</taxon>
        <taxon>Dermateaceae</taxon>
        <taxon>Coleophoma</taxon>
    </lineage>
</organism>
<feature type="region of interest" description="Disordered" evidence="3">
    <location>
        <begin position="66"/>
        <end position="203"/>
    </location>
</feature>
<feature type="compositionally biased region" description="Basic and acidic residues" evidence="3">
    <location>
        <begin position="102"/>
        <end position="113"/>
    </location>
</feature>
<feature type="compositionally biased region" description="Polar residues" evidence="3">
    <location>
        <begin position="396"/>
        <end position="424"/>
    </location>
</feature>
<feature type="compositionally biased region" description="Polar residues" evidence="3">
    <location>
        <begin position="7"/>
        <end position="32"/>
    </location>
</feature>
<feature type="compositionally biased region" description="Polar residues" evidence="3">
    <location>
        <begin position="306"/>
        <end position="321"/>
    </location>
</feature>
<evidence type="ECO:0000256" key="2">
    <source>
        <dbReference type="SAM" id="Coils"/>
    </source>
</evidence>
<keyword evidence="2" id="KW-0175">Coiled coil</keyword>
<dbReference type="InterPro" id="IPR038609">
    <property type="entry name" value="HDA1_su2/3_sf"/>
</dbReference>
<feature type="compositionally biased region" description="Acidic residues" evidence="3">
    <location>
        <begin position="167"/>
        <end position="178"/>
    </location>
</feature>
<comment type="subunit">
    <text evidence="1">Component of the NuA4 histone acetyltransferase complex.</text>
</comment>
<feature type="compositionally biased region" description="Low complexity" evidence="3">
    <location>
        <begin position="516"/>
        <end position="531"/>
    </location>
</feature>
<keyword evidence="6" id="KW-1185">Reference proteome</keyword>
<feature type="domain" description="Chromo" evidence="4">
    <location>
        <begin position="37"/>
        <end position="76"/>
    </location>
</feature>
<dbReference type="GO" id="GO:0006338">
    <property type="term" value="P:chromatin remodeling"/>
    <property type="evidence" value="ECO:0007669"/>
    <property type="project" value="UniProtKB-ARBA"/>
</dbReference>
<dbReference type="OrthoDB" id="3647690at2759"/>
<feature type="region of interest" description="Disordered" evidence="3">
    <location>
        <begin position="688"/>
        <end position="709"/>
    </location>
</feature>
<dbReference type="InterPro" id="IPR016197">
    <property type="entry name" value="Chromo-like_dom_sf"/>
</dbReference>
<feature type="compositionally biased region" description="Polar residues" evidence="3">
    <location>
        <begin position="328"/>
        <end position="361"/>
    </location>
</feature>
<feature type="compositionally biased region" description="Polar residues" evidence="3">
    <location>
        <begin position="288"/>
        <end position="299"/>
    </location>
</feature>
<feature type="compositionally biased region" description="Polar residues" evidence="3">
    <location>
        <begin position="377"/>
        <end position="389"/>
    </location>
</feature>
<feature type="region of interest" description="Disordered" evidence="3">
    <location>
        <begin position="507"/>
        <end position="552"/>
    </location>
</feature>
<feature type="compositionally biased region" description="Polar residues" evidence="3">
    <location>
        <begin position="249"/>
        <end position="272"/>
    </location>
</feature>
<reference evidence="5 6" key="1">
    <citation type="journal article" date="2018" name="IMA Fungus">
        <title>IMA Genome-F 9: Draft genome sequence of Annulohypoxylon stygium, Aspergillus mulundensis, Berkeleyomyces basicola (syn. Thielaviopsis basicola), Ceratocystis smalleyi, two Cercospora beticola strains, Coleophoma cylindrospora, Fusarium fracticaudum, Phialophora cf. hyalina, and Morchella septimelata.</title>
        <authorList>
            <person name="Wingfield B.D."/>
            <person name="Bills G.F."/>
            <person name="Dong Y."/>
            <person name="Huang W."/>
            <person name="Nel W.J."/>
            <person name="Swalarsk-Parry B.S."/>
            <person name="Vaghefi N."/>
            <person name="Wilken P.M."/>
            <person name="An Z."/>
            <person name="de Beer Z.W."/>
            <person name="De Vos L."/>
            <person name="Chen L."/>
            <person name="Duong T.A."/>
            <person name="Gao Y."/>
            <person name="Hammerbacher A."/>
            <person name="Kikkert J.R."/>
            <person name="Li Y."/>
            <person name="Li H."/>
            <person name="Li K."/>
            <person name="Li Q."/>
            <person name="Liu X."/>
            <person name="Ma X."/>
            <person name="Naidoo K."/>
            <person name="Pethybridge S.J."/>
            <person name="Sun J."/>
            <person name="Steenkamp E.T."/>
            <person name="van der Nest M.A."/>
            <person name="van Wyk S."/>
            <person name="Wingfield M.J."/>
            <person name="Xiong C."/>
            <person name="Yue Q."/>
            <person name="Zhang X."/>
        </authorList>
    </citation>
    <scope>NUCLEOTIDE SEQUENCE [LARGE SCALE GENOMIC DNA]</scope>
    <source>
        <strain evidence="5 6">BP5796</strain>
    </source>
</reference>
<evidence type="ECO:0000313" key="6">
    <source>
        <dbReference type="Proteomes" id="UP000256328"/>
    </source>
</evidence>
<dbReference type="InterPro" id="IPR000953">
    <property type="entry name" value="Chromo/chromo_shadow_dom"/>
</dbReference>
<dbReference type="Pfam" id="PF11496">
    <property type="entry name" value="HDA2-3"/>
    <property type="match status" value="1"/>
</dbReference>
<sequence length="1433" mass="157770">MAPAPSEQRSSMPPATSTPRHTASNTSQSATTEPAFWPVKTLLDERVKKGITEYLVAWAPQKGIVYKPTWEPKANVNSEALEDWETQKAEKKAKAKPKRKRGITEDPGRHATEEPLTQDSSPIHPPTKRVRRQIQSSPAQSPAKKSRLRRKHDAQSAATPGRGLEVESSEVEIPDSYEVESRGGSNEAPGIQVAISEPTSSFDRDAYIKTAGLSQISTYSTSLPSVHSPIASATENHFSDAIIPDSQDIPGSSTYKPSNTTDSSVHISNQSLRIPVRDTDRSRHELSQCESQLETSGSSRELDIQGYSSQSHLASPPSQDNYPGDAAIQSQPDIISSAQPQHESNGIRNPLSGSPQTQLQHDQPLLTTSSEDSTSSRAVFTTLGPQQAKSTKELSDSGSETWQPAQQESSVDQGAEGVSSSSRKPTPAGLTFEHSIDQSEPEQQLLEPGNQSGVADSPLSPQLFYEQDFLTQDRLISQEGTDDPVLSNSSIRNSPRFVAPGAFLGRQSSLPATTTSDPQQSSVRQSQSQPRTLSSFGETWQAAQTRSPPPWFSTQQFIENAQHSNLSATGLDTNLDTTYHVQTETQNDQSSGQEPEYLAAYSQPEPSDHVLPSIEANLSGFSTPLSQRQPSPISDGANLLFQNSSMIVSNMETNTQTPAGSGEPRLSIMEQLEQARNEAMSGSIGAFSTHPVASLSQPHSSTQNDLERSLSPAAMDEENTQIAPLGPKEFIVPLPMTAWVRDEYRRHLTAHRDYVRAFLEDVDIDPSLVEKIDVLINELKMLSDHPALLEETTFTQGGLSNRDQAKYAEDCSTKCLFLRELLTTLLPEPVHVAILVDSGKMLDILEAIFCHNKYSYSRPDTGVEPIEENRAEGLLEITLLPGQNFLDYAPIKKVHTVIAFDGVFNSSQVENLLSDKGMNSFYRSTLNLISLKVVNSVEHLELCVPNNVGPLERRTMLISCIETASPDLGSLDLNKYPEMVRSAGLIALFIVNKGKQPWPLPQIPVVDGIDDLVLPSQSTNSAVQPELHTLAPDSSLQQTKRLLDSEEVTGVQSPKRQKLSQEPELQISNDFDQGTSNIMSPSHPNISMAVGQGIETAQAITLDPRITLTSNPETEIAEVNRFDEFQGAQVSALLEKISNLESQLELKVIAETQLRKQNQSLEARNKDQEKSILIIQPKYQEALNERGRFQEERNKATKEATTLAQRLEARNTELAKIKAEKTFLDGEFAEARAQLANSSNPEIAELQKLKDDIRQMEEENTKLQKKLVTAQKDLEYAREMYQKKSNDASELNQEITDLKATKELLQRTATSNLVRIHEIQSASEAKQLQARISELEIVVKQRDWELERTREELKIRSNGRRETRGASTPRSPRMGNGTMSPRPVERILGNSRSRATSPSASGPTIPPLDATISGQALFQGATGPSVGRWTHLQ</sequence>
<evidence type="ECO:0000256" key="1">
    <source>
        <dbReference type="ARBA" id="ARBA00011353"/>
    </source>
</evidence>
<protein>
    <recommendedName>
        <fullName evidence="4">Chromo domain-containing protein</fullName>
    </recommendedName>
</protein>
<name>A0A3D8S9S6_9HELO</name>
<feature type="compositionally biased region" description="Low complexity" evidence="3">
    <location>
        <begin position="367"/>
        <end position="376"/>
    </location>
</feature>
<evidence type="ECO:0000256" key="3">
    <source>
        <dbReference type="SAM" id="MobiDB-lite"/>
    </source>
</evidence>
<gene>
    <name evidence="5" type="ORF">BP5796_04514</name>
</gene>
<feature type="coiled-coil region" evidence="2">
    <location>
        <begin position="1151"/>
        <end position="1199"/>
    </location>
</feature>
<evidence type="ECO:0000313" key="5">
    <source>
        <dbReference type="EMBL" id="RDW83023.1"/>
    </source>
</evidence>
<accession>A0A3D8S9S6</accession>
<feature type="coiled-coil region" evidence="2">
    <location>
        <begin position="1246"/>
        <end position="1308"/>
    </location>
</feature>
<dbReference type="Gene3D" id="2.40.50.40">
    <property type="match status" value="1"/>
</dbReference>
<proteinExistence type="predicted"/>